<protein>
    <submittedName>
        <fullName evidence="4">SEC14 protein</fullName>
    </submittedName>
</protein>
<dbReference type="SUPFAM" id="SSF46938">
    <property type="entry name" value="CRAL/TRIO N-terminal domain"/>
    <property type="match status" value="1"/>
</dbReference>
<dbReference type="OrthoDB" id="1434354at2759"/>
<dbReference type="CDD" id="cd04301">
    <property type="entry name" value="NAT_SF"/>
    <property type="match status" value="1"/>
</dbReference>
<evidence type="ECO:0000259" key="2">
    <source>
        <dbReference type="PROSITE" id="PS50191"/>
    </source>
</evidence>
<dbReference type="CDD" id="cd00170">
    <property type="entry name" value="SEC14"/>
    <property type="match status" value="1"/>
</dbReference>
<feature type="domain" description="CRAL-TRIO" evidence="2">
    <location>
        <begin position="330"/>
        <end position="505"/>
    </location>
</feature>
<dbReference type="InterPro" id="IPR016181">
    <property type="entry name" value="Acyl_CoA_acyltransferase"/>
</dbReference>
<dbReference type="InterPro" id="IPR001251">
    <property type="entry name" value="CRAL-TRIO_dom"/>
</dbReference>
<keyword evidence="5" id="KW-1185">Reference proteome</keyword>
<organism evidence="4 5">
    <name type="scientific">Symbiodinium necroappetens</name>
    <dbReference type="NCBI Taxonomy" id="1628268"/>
    <lineage>
        <taxon>Eukaryota</taxon>
        <taxon>Sar</taxon>
        <taxon>Alveolata</taxon>
        <taxon>Dinophyceae</taxon>
        <taxon>Suessiales</taxon>
        <taxon>Symbiodiniaceae</taxon>
        <taxon>Symbiodinium</taxon>
    </lineage>
</organism>
<feature type="region of interest" description="Disordered" evidence="1">
    <location>
        <begin position="183"/>
        <end position="220"/>
    </location>
</feature>
<dbReference type="Gene3D" id="3.40.525.10">
    <property type="entry name" value="CRAL-TRIO lipid binding domain"/>
    <property type="match status" value="1"/>
</dbReference>
<dbReference type="EMBL" id="CAJNJA010019753">
    <property type="protein sequence ID" value="CAE7450157.1"/>
    <property type="molecule type" value="Genomic_DNA"/>
</dbReference>
<dbReference type="Gene3D" id="3.40.630.30">
    <property type="match status" value="1"/>
</dbReference>
<dbReference type="Gene3D" id="1.10.8.20">
    <property type="entry name" value="N-terminal domain of phosphatidylinositol transfer protein sec14p"/>
    <property type="match status" value="1"/>
</dbReference>
<dbReference type="InterPro" id="IPR000182">
    <property type="entry name" value="GNAT_dom"/>
</dbReference>
<dbReference type="InterPro" id="IPR036273">
    <property type="entry name" value="CRAL/TRIO_N_dom_sf"/>
</dbReference>
<proteinExistence type="predicted"/>
<dbReference type="InterPro" id="IPR051026">
    <property type="entry name" value="PI/PC_transfer"/>
</dbReference>
<dbReference type="GO" id="GO:0016747">
    <property type="term" value="F:acyltransferase activity, transferring groups other than amino-acyl groups"/>
    <property type="evidence" value="ECO:0007669"/>
    <property type="project" value="InterPro"/>
</dbReference>
<evidence type="ECO:0000259" key="3">
    <source>
        <dbReference type="PROSITE" id="PS51186"/>
    </source>
</evidence>
<dbReference type="SUPFAM" id="SSF52087">
    <property type="entry name" value="CRAL/TRIO domain"/>
    <property type="match status" value="1"/>
</dbReference>
<dbReference type="SUPFAM" id="SSF55729">
    <property type="entry name" value="Acyl-CoA N-acyltransferases (Nat)"/>
    <property type="match status" value="1"/>
</dbReference>
<dbReference type="PANTHER" id="PTHR45657">
    <property type="entry name" value="CRAL-TRIO DOMAIN-CONTAINING PROTEIN YKL091C-RELATED"/>
    <property type="match status" value="1"/>
</dbReference>
<dbReference type="AlphaFoldDB" id="A0A812RNY9"/>
<dbReference type="Pfam" id="PF00650">
    <property type="entry name" value="CRAL_TRIO"/>
    <property type="match status" value="1"/>
</dbReference>
<dbReference type="PROSITE" id="PS51186">
    <property type="entry name" value="GNAT"/>
    <property type="match status" value="1"/>
</dbReference>
<evidence type="ECO:0000313" key="4">
    <source>
        <dbReference type="EMBL" id="CAE7450157.1"/>
    </source>
</evidence>
<dbReference type="PANTHER" id="PTHR45657:SF1">
    <property type="entry name" value="CRAL-TRIO DOMAIN-CONTAINING PROTEIN YKL091C-RELATED"/>
    <property type="match status" value="1"/>
</dbReference>
<feature type="domain" description="N-acetyltransferase" evidence="3">
    <location>
        <begin position="21"/>
        <end position="182"/>
    </location>
</feature>
<dbReference type="InterPro" id="IPR011074">
    <property type="entry name" value="CRAL/TRIO_N_dom"/>
</dbReference>
<dbReference type="SMART" id="SM00516">
    <property type="entry name" value="SEC14"/>
    <property type="match status" value="1"/>
</dbReference>
<feature type="compositionally biased region" description="Basic and acidic residues" evidence="1">
    <location>
        <begin position="210"/>
        <end position="219"/>
    </location>
</feature>
<dbReference type="Pfam" id="PF00583">
    <property type="entry name" value="Acetyltransf_1"/>
    <property type="match status" value="1"/>
</dbReference>
<reference evidence="4" key="1">
    <citation type="submission" date="2021-02" db="EMBL/GenBank/DDBJ databases">
        <authorList>
            <person name="Dougan E. K."/>
            <person name="Rhodes N."/>
            <person name="Thang M."/>
            <person name="Chan C."/>
        </authorList>
    </citation>
    <scope>NUCLEOTIDE SEQUENCE</scope>
</reference>
<dbReference type="InterPro" id="IPR036865">
    <property type="entry name" value="CRAL-TRIO_dom_sf"/>
</dbReference>
<dbReference type="PROSITE" id="PS50191">
    <property type="entry name" value="CRAL_TRIO"/>
    <property type="match status" value="1"/>
</dbReference>
<sequence length="570" mass="64131">MDDKLCIAPASGMTSSQIDVVVIRPVSEADISRVQAIESEAFTHQERVVSDRIADSRRRIGGPWFVPTFVDTAVLSTRTNDMITGYVAWSYEPFAACEKCIHVMNLAVATEFRRLGIATRLLHHVRELSWQKFPRALCMRLIVRSDNAAAQALYQQFGFQQTEVHPKYYDQVDGIELQLHLDGPAPLSTQHPARTQPSEHGNKRVRRSKERGLAPRFQEKSLAQDPAALNEFQARALSDMRRQIQPSASSTEDKELLRFLVARKWQVDAAVDQFQAMLKWRRDHHVDRVRGNALGPFGPEAASKAAQDGRLGRQGVEMFPQLRLVEPTLDEGALLFYGQTLAFGFDKKGQPVQIQNGGLAGWRFSEMLRLIGGSEKVLASLVRMHELQAARMEEASRRHGHPITKQVVITNADGMPLRPHPLAVAAFKDFLVVSSRYYPESLAVLFVVNAPPVFVALYRLIKTWLDPVTASKIQVLGRNFQPVLLEHIDADQLPRNYGGTVDFDILGDTWSEQDCDRCIATCRQALQQNVRERRPAEASKCRAGSDKPWPRIQQLFVVSMVLLIALYGLP</sequence>
<evidence type="ECO:0000256" key="1">
    <source>
        <dbReference type="SAM" id="MobiDB-lite"/>
    </source>
</evidence>
<dbReference type="Proteomes" id="UP000601435">
    <property type="component" value="Unassembled WGS sequence"/>
</dbReference>
<dbReference type="SMART" id="SM01100">
    <property type="entry name" value="CRAL_TRIO_N"/>
    <property type="match status" value="1"/>
</dbReference>
<evidence type="ECO:0000313" key="5">
    <source>
        <dbReference type="Proteomes" id="UP000601435"/>
    </source>
</evidence>
<accession>A0A812RNY9</accession>
<gene>
    <name evidence="4" type="primary">SEC14</name>
    <name evidence="4" type="ORF">SNEC2469_LOCUS12462</name>
</gene>
<name>A0A812RNY9_9DINO</name>
<dbReference type="Pfam" id="PF03765">
    <property type="entry name" value="CRAL_TRIO_N"/>
    <property type="match status" value="1"/>
</dbReference>
<comment type="caution">
    <text evidence="4">The sequence shown here is derived from an EMBL/GenBank/DDBJ whole genome shotgun (WGS) entry which is preliminary data.</text>
</comment>
<feature type="compositionally biased region" description="Polar residues" evidence="1">
    <location>
        <begin position="187"/>
        <end position="199"/>
    </location>
</feature>